<comment type="cofactor">
    <cofactor evidence="1 12">
        <name>FAD</name>
        <dbReference type="ChEBI" id="CHEBI:57692"/>
    </cofactor>
</comment>
<name>A0A8J3KI14_9ACTN</name>
<dbReference type="GO" id="GO:0071949">
    <property type="term" value="F:FAD binding"/>
    <property type="evidence" value="ECO:0007669"/>
    <property type="project" value="TreeGrafter"/>
</dbReference>
<dbReference type="GO" id="GO:0005829">
    <property type="term" value="C:cytosol"/>
    <property type="evidence" value="ECO:0007669"/>
    <property type="project" value="InterPro"/>
</dbReference>
<keyword evidence="7 12" id="KW-0560">Oxidoreductase</keyword>
<dbReference type="GO" id="GO:0035999">
    <property type="term" value="P:tetrahydrofolate interconversion"/>
    <property type="evidence" value="ECO:0007669"/>
    <property type="project" value="UniProtKB-UniPathway"/>
</dbReference>
<dbReference type="Proteomes" id="UP000630887">
    <property type="component" value="Unassembled WGS sequence"/>
</dbReference>
<dbReference type="GO" id="GO:0009086">
    <property type="term" value="P:methionine biosynthetic process"/>
    <property type="evidence" value="ECO:0007669"/>
    <property type="project" value="UniProtKB-KW"/>
</dbReference>
<reference evidence="14 15" key="1">
    <citation type="submission" date="2021-01" db="EMBL/GenBank/DDBJ databases">
        <title>Whole genome shotgun sequence of Catellatospora coxensis NBRC 107359.</title>
        <authorList>
            <person name="Komaki H."/>
            <person name="Tamura T."/>
        </authorList>
    </citation>
    <scope>NUCLEOTIDE SEQUENCE [LARGE SCALE GENOMIC DNA]</scope>
    <source>
        <strain evidence="14 15">NBRC 107359</strain>
    </source>
</reference>
<gene>
    <name evidence="14" type="ORF">Cco03nite_01920</name>
</gene>
<comment type="similarity">
    <text evidence="3 12">Belongs to the methylenetetrahydrofolate reductase family.</text>
</comment>
<evidence type="ECO:0000313" key="14">
    <source>
        <dbReference type="EMBL" id="GIG03492.1"/>
    </source>
</evidence>
<comment type="caution">
    <text evidence="14">The sequence shown here is derived from an EMBL/GenBank/DDBJ whole genome shotgun (WGS) entry which is preliminary data.</text>
</comment>
<keyword evidence="5 12" id="KW-0285">Flavoprotein</keyword>
<organism evidence="14 15">
    <name type="scientific">Catellatospora coxensis</name>
    <dbReference type="NCBI Taxonomy" id="310354"/>
    <lineage>
        <taxon>Bacteria</taxon>
        <taxon>Bacillati</taxon>
        <taxon>Actinomycetota</taxon>
        <taxon>Actinomycetes</taxon>
        <taxon>Micromonosporales</taxon>
        <taxon>Micromonosporaceae</taxon>
        <taxon>Catellatospora</taxon>
    </lineage>
</organism>
<evidence type="ECO:0000256" key="3">
    <source>
        <dbReference type="ARBA" id="ARBA00006743"/>
    </source>
</evidence>
<dbReference type="Pfam" id="PF02219">
    <property type="entry name" value="MTHFR"/>
    <property type="match status" value="1"/>
</dbReference>
<evidence type="ECO:0000256" key="2">
    <source>
        <dbReference type="ARBA" id="ARBA00004777"/>
    </source>
</evidence>
<evidence type="ECO:0000256" key="13">
    <source>
        <dbReference type="SAM" id="MobiDB-lite"/>
    </source>
</evidence>
<dbReference type="Gene3D" id="3.20.20.220">
    <property type="match status" value="1"/>
</dbReference>
<evidence type="ECO:0000256" key="5">
    <source>
        <dbReference type="ARBA" id="ARBA00022630"/>
    </source>
</evidence>
<dbReference type="UniPathway" id="UPA00193"/>
<evidence type="ECO:0000256" key="6">
    <source>
        <dbReference type="ARBA" id="ARBA00022827"/>
    </source>
</evidence>
<proteinExistence type="inferred from homology"/>
<evidence type="ECO:0000256" key="4">
    <source>
        <dbReference type="ARBA" id="ARBA00022605"/>
    </source>
</evidence>
<dbReference type="CDD" id="cd00537">
    <property type="entry name" value="MTHFR"/>
    <property type="match status" value="1"/>
</dbReference>
<evidence type="ECO:0000256" key="8">
    <source>
        <dbReference type="ARBA" id="ARBA00023027"/>
    </source>
</evidence>
<dbReference type="AlphaFoldDB" id="A0A8J3KI14"/>
<dbReference type="SUPFAM" id="SSF51730">
    <property type="entry name" value="FAD-linked oxidoreductase"/>
    <property type="match status" value="1"/>
</dbReference>
<comment type="pathway">
    <text evidence="2 12">One-carbon metabolism; tetrahydrofolate interconversion.</text>
</comment>
<dbReference type="InterPro" id="IPR003171">
    <property type="entry name" value="Mehydrof_redctse-like"/>
</dbReference>
<sequence length="349" mass="37580">MSPQAPYGAAGAGGAREHGHAGRAHHALGRNRSSSRCADRVGRVTLRAPSTMPGPRPTVRELLESGEPTFSFEFFPPKTADGERLLWQSIRELESLQPSFVSITYGAGGSTRDTTVQLTERIATETTLLPLGHLTAVNHSVGELRNVIGHYSDAGVRNMLALRGDPPGSDPQAEWVAHPRGLHYAEELVRLLKDSGDYCVGVAAFPEKHPRSADFASDVRHFVGKCRAGADYAITQFFFDWQDWARLRDAAAAAGCAAPIIPGIMPVTNVSQIERMAQLSGAAFPPDLAERLRAVADDPRAVRAIGVEVATELSAKLLAEGAPGLHFITLNRSTATREVWQRLRVGAAV</sequence>
<keyword evidence="6 12" id="KW-0274">FAD</keyword>
<dbReference type="PANTHER" id="PTHR45754">
    <property type="entry name" value="METHYLENETETRAHYDROFOLATE REDUCTASE"/>
    <property type="match status" value="1"/>
</dbReference>
<keyword evidence="8" id="KW-0520">NAD</keyword>
<evidence type="ECO:0000256" key="11">
    <source>
        <dbReference type="ARBA" id="ARBA00048628"/>
    </source>
</evidence>
<keyword evidence="15" id="KW-1185">Reference proteome</keyword>
<evidence type="ECO:0000256" key="1">
    <source>
        <dbReference type="ARBA" id="ARBA00001974"/>
    </source>
</evidence>
<dbReference type="NCBIfam" id="TIGR00676">
    <property type="entry name" value="fadh2"/>
    <property type="match status" value="1"/>
</dbReference>
<feature type="region of interest" description="Disordered" evidence="13">
    <location>
        <begin position="1"/>
        <end position="39"/>
    </location>
</feature>
<protein>
    <recommendedName>
        <fullName evidence="12">Methylenetetrahydrofolate reductase</fullName>
        <ecNumber evidence="12">1.5.1.54</ecNumber>
    </recommendedName>
</protein>
<comment type="pathway">
    <text evidence="10">Amino-acid biosynthesis; L-methionine biosynthesis via de novo pathway.</text>
</comment>
<dbReference type="EMBL" id="BONI01000001">
    <property type="protein sequence ID" value="GIG03492.1"/>
    <property type="molecule type" value="Genomic_DNA"/>
</dbReference>
<keyword evidence="9" id="KW-0486">Methionine biosynthesis</keyword>
<evidence type="ECO:0000256" key="7">
    <source>
        <dbReference type="ARBA" id="ARBA00023002"/>
    </source>
</evidence>
<dbReference type="PANTHER" id="PTHR45754:SF3">
    <property type="entry name" value="METHYLENETETRAHYDROFOLATE REDUCTASE (NADPH)"/>
    <property type="match status" value="1"/>
</dbReference>
<accession>A0A8J3KI14</accession>
<evidence type="ECO:0000256" key="9">
    <source>
        <dbReference type="ARBA" id="ARBA00023167"/>
    </source>
</evidence>
<evidence type="ECO:0000256" key="12">
    <source>
        <dbReference type="RuleBase" id="RU003862"/>
    </source>
</evidence>
<dbReference type="GO" id="GO:0106312">
    <property type="term" value="F:methylenetetrahydrofolate reductase (NADH) activity"/>
    <property type="evidence" value="ECO:0007669"/>
    <property type="project" value="UniProtKB-EC"/>
</dbReference>
<evidence type="ECO:0000256" key="10">
    <source>
        <dbReference type="ARBA" id="ARBA00034478"/>
    </source>
</evidence>
<keyword evidence="4" id="KW-0028">Amino-acid biosynthesis</keyword>
<evidence type="ECO:0000313" key="15">
    <source>
        <dbReference type="Proteomes" id="UP000630887"/>
    </source>
</evidence>
<comment type="catalytic activity">
    <reaction evidence="11">
        <text>(6S)-5-methyl-5,6,7,8-tetrahydrofolate + NAD(+) = (6R)-5,10-methylene-5,6,7,8-tetrahydrofolate + NADH + H(+)</text>
        <dbReference type="Rhea" id="RHEA:19821"/>
        <dbReference type="ChEBI" id="CHEBI:15378"/>
        <dbReference type="ChEBI" id="CHEBI:15636"/>
        <dbReference type="ChEBI" id="CHEBI:18608"/>
        <dbReference type="ChEBI" id="CHEBI:57540"/>
        <dbReference type="ChEBI" id="CHEBI:57945"/>
        <dbReference type="EC" id="1.5.1.54"/>
    </reaction>
    <physiologicalReaction direction="right-to-left" evidence="11">
        <dbReference type="Rhea" id="RHEA:19823"/>
    </physiologicalReaction>
</comment>
<dbReference type="EC" id="1.5.1.54" evidence="12"/>
<dbReference type="InterPro" id="IPR004620">
    <property type="entry name" value="MTHF_reductase_bac"/>
</dbReference>
<dbReference type="InterPro" id="IPR029041">
    <property type="entry name" value="FAD-linked_oxidoreductase-like"/>
</dbReference>